<evidence type="ECO:0000256" key="4">
    <source>
        <dbReference type="ARBA" id="ARBA00022833"/>
    </source>
</evidence>
<protein>
    <recommendedName>
        <fullName evidence="5">Phorbol-ester/DAG-type domain-containing protein</fullName>
    </recommendedName>
</protein>
<accession>R0HKT7</accession>
<evidence type="ECO:0000313" key="6">
    <source>
        <dbReference type="EMBL" id="EOA25845.1"/>
    </source>
</evidence>
<evidence type="ECO:0000256" key="1">
    <source>
        <dbReference type="ARBA" id="ARBA00022723"/>
    </source>
</evidence>
<dbReference type="EMBL" id="KB870809">
    <property type="protein sequence ID" value="EOA25845.1"/>
    <property type="molecule type" value="Genomic_DNA"/>
</dbReference>
<keyword evidence="2" id="KW-0677">Repeat</keyword>
<reference evidence="7" key="1">
    <citation type="journal article" date="2013" name="Nat. Genet.">
        <title>The Capsella rubella genome and the genomic consequences of rapid mating system evolution.</title>
        <authorList>
            <person name="Slotte T."/>
            <person name="Hazzouri K.M."/>
            <person name="Agren J.A."/>
            <person name="Koenig D."/>
            <person name="Maumus F."/>
            <person name="Guo Y.L."/>
            <person name="Steige K."/>
            <person name="Platts A.E."/>
            <person name="Escobar J.S."/>
            <person name="Newman L.K."/>
            <person name="Wang W."/>
            <person name="Mandakova T."/>
            <person name="Vello E."/>
            <person name="Smith L.M."/>
            <person name="Henz S.R."/>
            <person name="Steffen J."/>
            <person name="Takuno S."/>
            <person name="Brandvain Y."/>
            <person name="Coop G."/>
            <person name="Andolfatto P."/>
            <person name="Hu T.T."/>
            <person name="Blanchette M."/>
            <person name="Clark R.M."/>
            <person name="Quesneville H."/>
            <person name="Nordborg M."/>
            <person name="Gaut B.S."/>
            <person name="Lysak M.A."/>
            <person name="Jenkins J."/>
            <person name="Grimwood J."/>
            <person name="Chapman J."/>
            <person name="Prochnik S."/>
            <person name="Shu S."/>
            <person name="Rokhsar D."/>
            <person name="Schmutz J."/>
            <person name="Weigel D."/>
            <person name="Wright S.I."/>
        </authorList>
    </citation>
    <scope>NUCLEOTIDE SEQUENCE [LARGE SCALE GENOMIC DNA]</scope>
    <source>
        <strain evidence="7">cv. Monte Gargano</strain>
    </source>
</reference>
<dbReference type="InterPro" id="IPR054483">
    <property type="entry name" value="DC1-like_CT"/>
</dbReference>
<keyword evidence="4" id="KW-0862">Zinc</keyword>
<dbReference type="AlphaFoldDB" id="R0HKT7"/>
<evidence type="ECO:0000259" key="5">
    <source>
        <dbReference type="PROSITE" id="PS50081"/>
    </source>
</evidence>
<dbReference type="SUPFAM" id="SSF57889">
    <property type="entry name" value="Cysteine-rich domain"/>
    <property type="match status" value="5"/>
</dbReference>
<sequence>MSFKLEGHEHLVSLINYRVKFECNVCDRSYGGGYSCGECSFAIHMDCAFVFKINDIFDHPSHEGHCLKLLTTGAPELTDPICHLCGKNTKRLLYHCSDCKVNLDMDCIIDSMCARAPLNVSWHHHPLIMFDFGNLMSCNFCSENCKLGYLCPRCRLVIHEGCISVFDSLEIIHPLHVRHPLKLITDGAPDYTDRTCHLSGDNAGNLLYHCDICKFNLNMRRAVLKPTPVALSNMKVHEHTLTLMPRLISFVCDACGTKGDRSPYVCLQCDFMVHQKCAHLPRVIHVNHHDHRVSYKYPLGLRGLKCGVCWEEIDWSYGTYSCSICSLYALHSLCATRGDVWDGEELDGVHEEVEDIEPFKRNDDNTITHFSHEHNLMSLSKDGEESSLCGACVGPIGSYTFYKCSNSDCSFILHETCADLYKKKRHFLSPKPLALNLYNKRSTASCKACRQAFCQGFIYSVYPRDFDLLCSSITVPFLHGSHDHHLLYLKLQFSYDPKTCQCCGIDEDRVVVGCMKCDYFLDFRCATLPLTVTLPRYDDHPLTLCYGDKKTRGKYWCDICERETNPKTWFYTCKDCGVTLHVFCVVGDIRYAKLGRKVDYSFELLPNNTSSRPLCHVCNCRCPGLFIVKHIEKDIILCSYYCFNLFKPRDYVDVRTICPPWALEPNT</sequence>
<dbReference type="STRING" id="81985.R0HKT7"/>
<keyword evidence="3" id="KW-0863">Zinc-finger</keyword>
<name>R0HKT7_9BRAS</name>
<dbReference type="PANTHER" id="PTHR32410:SF154">
    <property type="entry name" value="CHP-RICH ZINC FINGER PROTEIN-LIKE-RELATED"/>
    <property type="match status" value="1"/>
</dbReference>
<feature type="domain" description="Phorbol-ester/DAG-type" evidence="5">
    <location>
        <begin position="124"/>
        <end position="170"/>
    </location>
</feature>
<proteinExistence type="predicted"/>
<dbReference type="PANTHER" id="PTHR32410">
    <property type="entry name" value="CYSTEINE/HISTIDINE-RICH C1 DOMAIN FAMILY PROTEIN"/>
    <property type="match status" value="1"/>
</dbReference>
<dbReference type="SMART" id="SM00249">
    <property type="entry name" value="PHD"/>
    <property type="match status" value="4"/>
</dbReference>
<dbReference type="InterPro" id="IPR002219">
    <property type="entry name" value="PKC_DAG/PE"/>
</dbReference>
<dbReference type="InterPro" id="IPR046349">
    <property type="entry name" value="C1-like_sf"/>
</dbReference>
<dbReference type="PROSITE" id="PS50081">
    <property type="entry name" value="ZF_DAG_PE_2"/>
    <property type="match status" value="1"/>
</dbReference>
<dbReference type="GO" id="GO:0008270">
    <property type="term" value="F:zinc ion binding"/>
    <property type="evidence" value="ECO:0007669"/>
    <property type="project" value="UniProtKB-KW"/>
</dbReference>
<dbReference type="InterPro" id="IPR001965">
    <property type="entry name" value="Znf_PHD"/>
</dbReference>
<evidence type="ECO:0000313" key="7">
    <source>
        <dbReference type="Proteomes" id="UP000029121"/>
    </source>
</evidence>
<evidence type="ECO:0000256" key="3">
    <source>
        <dbReference type="ARBA" id="ARBA00022771"/>
    </source>
</evidence>
<evidence type="ECO:0000256" key="2">
    <source>
        <dbReference type="ARBA" id="ARBA00022737"/>
    </source>
</evidence>
<keyword evidence="7" id="KW-1185">Reference proteome</keyword>
<dbReference type="Proteomes" id="UP000029121">
    <property type="component" value="Unassembled WGS sequence"/>
</dbReference>
<keyword evidence="1" id="KW-0479">Metal-binding</keyword>
<dbReference type="InterPro" id="IPR004146">
    <property type="entry name" value="DC1"/>
</dbReference>
<gene>
    <name evidence="6" type="ORF">CARUB_v10019218mg</name>
</gene>
<dbReference type="InterPro" id="IPR053192">
    <property type="entry name" value="Vacuole_Formation_Reg"/>
</dbReference>
<dbReference type="Pfam" id="PF22926">
    <property type="entry name" value="C1-like_CT"/>
    <property type="match status" value="1"/>
</dbReference>
<organism evidence="6 7">
    <name type="scientific">Capsella rubella</name>
    <dbReference type="NCBI Taxonomy" id="81985"/>
    <lineage>
        <taxon>Eukaryota</taxon>
        <taxon>Viridiplantae</taxon>
        <taxon>Streptophyta</taxon>
        <taxon>Embryophyta</taxon>
        <taxon>Tracheophyta</taxon>
        <taxon>Spermatophyta</taxon>
        <taxon>Magnoliopsida</taxon>
        <taxon>eudicotyledons</taxon>
        <taxon>Gunneridae</taxon>
        <taxon>Pentapetalae</taxon>
        <taxon>rosids</taxon>
        <taxon>malvids</taxon>
        <taxon>Brassicales</taxon>
        <taxon>Brassicaceae</taxon>
        <taxon>Camelineae</taxon>
        <taxon>Capsella</taxon>
    </lineage>
</organism>
<dbReference type="Pfam" id="PF03107">
    <property type="entry name" value="C1_2"/>
    <property type="match status" value="6"/>
</dbReference>